<proteinExistence type="predicted"/>
<evidence type="ECO:0000256" key="3">
    <source>
        <dbReference type="ARBA" id="ARBA00022490"/>
    </source>
</evidence>
<keyword evidence="4" id="KW-0539">Nucleus</keyword>
<evidence type="ECO:0000256" key="2">
    <source>
        <dbReference type="ARBA" id="ARBA00004496"/>
    </source>
</evidence>
<organism evidence="6 7">
    <name type="scientific">Rozella allomycis (strain CSF55)</name>
    <dbReference type="NCBI Taxonomy" id="988480"/>
    <lineage>
        <taxon>Eukaryota</taxon>
        <taxon>Fungi</taxon>
        <taxon>Fungi incertae sedis</taxon>
        <taxon>Cryptomycota</taxon>
        <taxon>Cryptomycota incertae sedis</taxon>
        <taxon>Rozella</taxon>
    </lineage>
</organism>
<comment type="subcellular location">
    <subcellularLocation>
        <location evidence="2">Cytoplasm</location>
    </subcellularLocation>
    <subcellularLocation>
        <location evidence="1">Nucleus</location>
    </subcellularLocation>
</comment>
<dbReference type="GO" id="GO:0005634">
    <property type="term" value="C:nucleus"/>
    <property type="evidence" value="ECO:0007669"/>
    <property type="project" value="UniProtKB-SubCell"/>
</dbReference>
<name>A0A4P9YND5_ROZAC</name>
<dbReference type="EMBL" id="ML005025">
    <property type="protein sequence ID" value="RKP20762.1"/>
    <property type="molecule type" value="Genomic_DNA"/>
</dbReference>
<evidence type="ECO:0000313" key="7">
    <source>
        <dbReference type="Proteomes" id="UP000281549"/>
    </source>
</evidence>
<protein>
    <recommendedName>
        <fullName evidence="5">CDAN1-interacting nuclease 1</fullName>
    </recommendedName>
</protein>
<evidence type="ECO:0000313" key="6">
    <source>
        <dbReference type="EMBL" id="RKP20762.1"/>
    </source>
</evidence>
<dbReference type="Pfam" id="PF14811">
    <property type="entry name" value="TPD"/>
    <property type="match status" value="1"/>
</dbReference>
<evidence type="ECO:0000256" key="5">
    <source>
        <dbReference type="ARBA" id="ARBA00023480"/>
    </source>
</evidence>
<keyword evidence="3" id="KW-0963">Cytoplasm</keyword>
<dbReference type="GO" id="GO:0005737">
    <property type="term" value="C:cytoplasm"/>
    <property type="evidence" value="ECO:0007669"/>
    <property type="project" value="UniProtKB-SubCell"/>
</dbReference>
<gene>
    <name evidence="6" type="ORF">ROZALSC1DRAFT_21121</name>
</gene>
<evidence type="ECO:0000256" key="1">
    <source>
        <dbReference type="ARBA" id="ARBA00004123"/>
    </source>
</evidence>
<dbReference type="PANTHER" id="PTHR31661">
    <property type="entry name" value="SIMILAR TO CDNA SEQUENCE BC052040"/>
    <property type="match status" value="1"/>
</dbReference>
<evidence type="ECO:0000256" key="4">
    <source>
        <dbReference type="ARBA" id="ARBA00023242"/>
    </source>
</evidence>
<dbReference type="AlphaFoldDB" id="A0A4P9YND5"/>
<accession>A0A4P9YND5</accession>
<dbReference type="PANTHER" id="PTHR31661:SF1">
    <property type="entry name" value="CDAN1-INTERACTING NUCLEASE 1"/>
    <property type="match status" value="1"/>
</dbReference>
<sequence>MSNFEPLWLKEQIMHCLNVDKMFSPDGDLIRSNVGELGENILTNILEHKGIPFHTEDELRELNFHKTPDVRLEIPIAVKGRIVHWIESKALFGDYYHHKKYDEAQYSSYYNRYGPGLVIYWAGYIKELEECQDFLVLHDFPRDEDIEVIKSPFL</sequence>
<dbReference type="InterPro" id="IPR029404">
    <property type="entry name" value="CDIN1"/>
</dbReference>
<dbReference type="Proteomes" id="UP000281549">
    <property type="component" value="Unassembled WGS sequence"/>
</dbReference>
<reference evidence="7" key="1">
    <citation type="journal article" date="2018" name="Nat. Microbiol.">
        <title>Leveraging single-cell genomics to expand the fungal tree of life.</title>
        <authorList>
            <person name="Ahrendt S.R."/>
            <person name="Quandt C.A."/>
            <person name="Ciobanu D."/>
            <person name="Clum A."/>
            <person name="Salamov A."/>
            <person name="Andreopoulos B."/>
            <person name="Cheng J.F."/>
            <person name="Woyke T."/>
            <person name="Pelin A."/>
            <person name="Henrissat B."/>
            <person name="Reynolds N.K."/>
            <person name="Benny G.L."/>
            <person name="Smith M.E."/>
            <person name="James T.Y."/>
            <person name="Grigoriev I.V."/>
        </authorList>
    </citation>
    <scope>NUCLEOTIDE SEQUENCE [LARGE SCALE GENOMIC DNA]</scope>
    <source>
        <strain evidence="7">CSF55</strain>
    </source>
</reference>